<evidence type="ECO:0008006" key="5">
    <source>
        <dbReference type="Google" id="ProtNLM"/>
    </source>
</evidence>
<gene>
    <name evidence="3" type="ORF">R1flu_020010</name>
</gene>
<organism evidence="3 4">
    <name type="scientific">Riccia fluitans</name>
    <dbReference type="NCBI Taxonomy" id="41844"/>
    <lineage>
        <taxon>Eukaryota</taxon>
        <taxon>Viridiplantae</taxon>
        <taxon>Streptophyta</taxon>
        <taxon>Embryophyta</taxon>
        <taxon>Marchantiophyta</taxon>
        <taxon>Marchantiopsida</taxon>
        <taxon>Marchantiidae</taxon>
        <taxon>Marchantiales</taxon>
        <taxon>Ricciaceae</taxon>
        <taxon>Riccia</taxon>
    </lineage>
</organism>
<feature type="coiled-coil region" evidence="1">
    <location>
        <begin position="19"/>
        <end position="106"/>
    </location>
</feature>
<dbReference type="EMBL" id="JBHFFA010000001">
    <property type="protein sequence ID" value="KAL2651882.1"/>
    <property type="molecule type" value="Genomic_DNA"/>
</dbReference>
<dbReference type="PANTHER" id="PTHR47384:SF2">
    <property type="entry name" value="E3 UBIQUITIN-PROTEIN LIGASE CCNB1IP1 HOMOLOG"/>
    <property type="match status" value="1"/>
</dbReference>
<accession>A0ABD1ZKQ4</accession>
<evidence type="ECO:0000313" key="3">
    <source>
        <dbReference type="EMBL" id="KAL2651882.1"/>
    </source>
</evidence>
<name>A0ABD1ZKQ4_9MARC</name>
<feature type="region of interest" description="Disordered" evidence="2">
    <location>
        <begin position="218"/>
        <end position="237"/>
    </location>
</feature>
<dbReference type="AlphaFoldDB" id="A0ABD1ZKQ4"/>
<dbReference type="Proteomes" id="UP001605036">
    <property type="component" value="Unassembled WGS sequence"/>
</dbReference>
<dbReference type="Gene3D" id="1.20.5.340">
    <property type="match status" value="1"/>
</dbReference>
<sequence length="237" mass="26813">MKSAFKGVVFWIGQKDVEAQLTVNKAVELRQKFQEMQNKYIEKLQQVHAGYQKAVKKVQALQEENESLLKDRNELQEKYAEKSRQKRKLEDMYETLRGEYEKVKRSALTTVPPSRPQPFHKATLDFTAAVPSGFDDPRARDPERSMEFLGLAPSTPSHSNQFWAARQKPVTGLFDEAMPNRPSGRARDQSGRHQQSEGADPSLFTLGGGIKSTGIRNLLLSPMKRPPTRLPPTGFSS</sequence>
<feature type="compositionally biased region" description="Basic and acidic residues" evidence="2">
    <location>
        <begin position="185"/>
        <end position="195"/>
    </location>
</feature>
<keyword evidence="1" id="KW-0175">Coiled coil</keyword>
<feature type="region of interest" description="Disordered" evidence="2">
    <location>
        <begin position="173"/>
        <end position="209"/>
    </location>
</feature>
<proteinExistence type="predicted"/>
<evidence type="ECO:0000313" key="4">
    <source>
        <dbReference type="Proteomes" id="UP001605036"/>
    </source>
</evidence>
<comment type="caution">
    <text evidence="3">The sequence shown here is derived from an EMBL/GenBank/DDBJ whole genome shotgun (WGS) entry which is preliminary data.</text>
</comment>
<evidence type="ECO:0000256" key="1">
    <source>
        <dbReference type="SAM" id="Coils"/>
    </source>
</evidence>
<dbReference type="InterPro" id="IPR055328">
    <property type="entry name" value="HEI10-like"/>
</dbReference>
<evidence type="ECO:0000256" key="2">
    <source>
        <dbReference type="SAM" id="MobiDB-lite"/>
    </source>
</evidence>
<dbReference type="PANTHER" id="PTHR47384">
    <property type="entry name" value="E3 UBIQUITIN-PROTEIN LIGASE CCNB1IP1 HOMOLOG"/>
    <property type="match status" value="1"/>
</dbReference>
<reference evidence="3 4" key="1">
    <citation type="submission" date="2024-09" db="EMBL/GenBank/DDBJ databases">
        <title>Chromosome-scale assembly of Riccia fluitans.</title>
        <authorList>
            <person name="Paukszto L."/>
            <person name="Sawicki J."/>
            <person name="Karawczyk K."/>
            <person name="Piernik-Szablinska J."/>
            <person name="Szczecinska M."/>
            <person name="Mazdziarz M."/>
        </authorList>
    </citation>
    <scope>NUCLEOTIDE SEQUENCE [LARGE SCALE GENOMIC DNA]</scope>
    <source>
        <strain evidence="3">Rf_01</strain>
        <tissue evidence="3">Aerial parts of the thallus</tissue>
    </source>
</reference>
<keyword evidence="4" id="KW-1185">Reference proteome</keyword>
<protein>
    <recommendedName>
        <fullName evidence="5">E3 ubiquitin-protein ligase CCNB1IP1</fullName>
    </recommendedName>
</protein>